<dbReference type="SUPFAM" id="SSF82895">
    <property type="entry name" value="TSP-1 type 1 repeat"/>
    <property type="match status" value="23"/>
</dbReference>
<dbReference type="Pfam" id="PF00090">
    <property type="entry name" value="TSP_1"/>
    <property type="match status" value="23"/>
</dbReference>
<dbReference type="InterPro" id="IPR000884">
    <property type="entry name" value="TSP1_rpt"/>
</dbReference>
<feature type="chain" id="PRO_5046413324" evidence="3">
    <location>
        <begin position="16"/>
        <end position="1614"/>
    </location>
</feature>
<accession>A0ABN7RMS3</accession>
<gene>
    <name evidence="4" type="ORF">OKIOD_LOCUS877</name>
</gene>
<evidence type="ECO:0000256" key="3">
    <source>
        <dbReference type="SAM" id="SignalP"/>
    </source>
</evidence>
<dbReference type="InterPro" id="IPR036383">
    <property type="entry name" value="TSP1_rpt_sf"/>
</dbReference>
<sequence>MLSLALLAASASAQSYYINQYGQRVYTTNARSSSWWDNTYSRNGEIVNQPETIVNYIDRIIEEPEPIIRYVDTVITPAPTLPPTPPPPSCRWLDWGAWNECTSVCGKNTQSRIRRCEGGQPGVNGCCSGDHDSYKSCSNPIREEPCAYWSGWSEWGACSTSCGEGFRRKQRTCLGADILKDDADCPGLPYKEESCTIGTGLGGYRNWGAWSACSATCGDAIRTRERGHTCNAGIEADSESCNLLACCDPLPWAEWSVCSTSCFMGTRTRKHSWTCDYKADVVQTEACNAGDGVYSMWSEWNVCSQTCLGGVQNRFREHTCGLRDARGMAYELSQTQSCGSEGFWSEWSQYSTCSQTCEGGFMSRTRQHTCSRKLERDTASCGNPGGWREWSEWSGCSSSCFGGQKSRRRTHECTSEIDVEQAPCGEVGDWMAWSAWSGCSKTCLGGERSRSRFHACGAQAVLADPSITSAREVQTEACGSVGTYGLWSRWSGCSVTCGGGVTTRNRYHQCDGTTDTENAVCNDVCCPAWNEWSQWTPCSVSCGRGVQNRGRNNVCTSIADQAQTRTCYAELPDYPYGAWAEWSVCSKSCRGGSRSRSAEHICNAAGIVDTEACGNPGFWMEWSAWSGCSVTCGVGIKTRSRRDSCGDNYPETETASCDAGPGQYSNWGIWGACNQTCPGGVSRRFQQHNCGAEPLVDVRTCGEERWGAWTMWSACSQSCAGGISTRTKTEFCSNEVVQETRECGTPGAFLNWSPWTVCSQECQGGISTRQRAHTCDAGIEQETRTCGRPGYYSQWSFWTDCLRGGVKVTCDGGKRSRTRNGYCGFDDEIQEQDCNMAECCDLTPWTAWGTCSVSCGTGYEARHIQDCKGRNVQTERRTCNIPIVFYEWTEWTGCSRECGPGIKRRTRSGPCTGVEEETARCDNGPCPFYELWSAWSPCDATCGEGVRTRQRACRHGVAGIDCVGEAFESTVCLAVDPGFTQWSAWTACSASCDYGFKSRDRTRICTGEVDSETVRCLVDPGNWSPWSAWAGCSVSCGGGETTRQRVHSCSGEAQFQEISCNTSPGVYLQWGEWSACSRSCAGGNKFRTRQHTCGGEDQVQTVTCGSLGVYTNWSEWSSCPRCYDFGEEPVLAFRQRGHSCSDMAEQQEKTCLAPRCAYWAQWGDWGVCSTSCGLGFRERVRRCMGDDADCLNLFGDKRETQSCDGGSGRDFAGQWSPCSTSCGTGVQTRSVQNTCTDIVNQEQRACSNNQGFYSEWSMWSSCSASCGGGMQTRRKTHSCGEDDYVQERSCNVATGSYGQWSAWSACPVSCGGGTISRTRYHSCTGEAEVQSTTCNQQPCSYYGVWSNWGACSVSCGLGTKSRTRYCIGGSVGSGLCSDDDVTTVDTIACDNGDCCNYLWSDWTGCCNHNNRNVRLRFRGGCTGADHQQEEKPCGTVGVSVEECYLMIQTYHQTGYLAYSYNTTGYTTYQQGTDYITTSASYRTFYTNTGASVNVAGSYQTINGVSYFVTSNTAYYGSQFMSGYFDNTGRFIENNNNNTYYVGGGTYDPNLVYNTGSSSNTYNTELKLVYSNGSPVTVTGYNNNGVFYTLSSEHFGTMYDNGAFDMSGRWNPYMP</sequence>
<evidence type="ECO:0000313" key="5">
    <source>
        <dbReference type="Proteomes" id="UP001158576"/>
    </source>
</evidence>
<dbReference type="Gene3D" id="2.20.100.10">
    <property type="entry name" value="Thrombospondin type-1 (TSP1) repeat"/>
    <property type="match status" value="19"/>
</dbReference>
<evidence type="ECO:0000313" key="4">
    <source>
        <dbReference type="EMBL" id="CAG5079682.1"/>
    </source>
</evidence>
<dbReference type="PROSITE" id="PS50092">
    <property type="entry name" value="TSP1"/>
    <property type="match status" value="17"/>
</dbReference>
<dbReference type="SMART" id="SM00209">
    <property type="entry name" value="TSP1"/>
    <property type="match status" value="28"/>
</dbReference>
<name>A0ABN7RMS3_OIKDI</name>
<keyword evidence="5" id="KW-1185">Reference proteome</keyword>
<keyword evidence="1" id="KW-0677">Repeat</keyword>
<dbReference type="EMBL" id="OU015568">
    <property type="protein sequence ID" value="CAG5079682.1"/>
    <property type="molecule type" value="Genomic_DNA"/>
</dbReference>
<dbReference type="Pfam" id="PF19030">
    <property type="entry name" value="TSP1_ADAMTS"/>
    <property type="match status" value="1"/>
</dbReference>
<organism evidence="4 5">
    <name type="scientific">Oikopleura dioica</name>
    <name type="common">Tunicate</name>
    <dbReference type="NCBI Taxonomy" id="34765"/>
    <lineage>
        <taxon>Eukaryota</taxon>
        <taxon>Metazoa</taxon>
        <taxon>Chordata</taxon>
        <taxon>Tunicata</taxon>
        <taxon>Appendicularia</taxon>
        <taxon>Copelata</taxon>
        <taxon>Oikopleuridae</taxon>
        <taxon>Oikopleura</taxon>
    </lineage>
</organism>
<evidence type="ECO:0000256" key="2">
    <source>
        <dbReference type="ARBA" id="ARBA00023157"/>
    </source>
</evidence>
<keyword evidence="3" id="KW-0732">Signal</keyword>
<dbReference type="PANTHER" id="PTHR22906">
    <property type="entry name" value="PROPERDIN"/>
    <property type="match status" value="1"/>
</dbReference>
<proteinExistence type="predicted"/>
<dbReference type="PANTHER" id="PTHR22906:SF21">
    <property type="entry name" value="SEMA DOMAIN-CONTAINING PROTEIN"/>
    <property type="match status" value="1"/>
</dbReference>
<keyword evidence="2" id="KW-1015">Disulfide bond</keyword>
<feature type="signal peptide" evidence="3">
    <location>
        <begin position="1"/>
        <end position="15"/>
    </location>
</feature>
<protein>
    <submittedName>
        <fullName evidence="4">Oidioi.mRNA.OKI2018_I69.PAR.g9319.t1.cds</fullName>
    </submittedName>
</protein>
<evidence type="ECO:0000256" key="1">
    <source>
        <dbReference type="ARBA" id="ARBA00022737"/>
    </source>
</evidence>
<dbReference type="Proteomes" id="UP001158576">
    <property type="component" value="Chromosome PAR"/>
</dbReference>
<reference evidence="4 5" key="1">
    <citation type="submission" date="2021-04" db="EMBL/GenBank/DDBJ databases">
        <authorList>
            <person name="Bliznina A."/>
        </authorList>
    </citation>
    <scope>NUCLEOTIDE SEQUENCE [LARGE SCALE GENOMIC DNA]</scope>
</reference>
<dbReference type="InterPro" id="IPR052065">
    <property type="entry name" value="Compl_asym_regulator"/>
</dbReference>